<dbReference type="InterPro" id="IPR045063">
    <property type="entry name" value="Dynamin_N"/>
</dbReference>
<comment type="caution">
    <text evidence="5">The sequence shown here is derived from an EMBL/GenBank/DDBJ whole genome shotgun (WGS) entry which is preliminary data.</text>
</comment>
<organism evidence="5 6">
    <name type="scientific">Orbilia blumenaviensis</name>
    <dbReference type="NCBI Taxonomy" id="1796055"/>
    <lineage>
        <taxon>Eukaryota</taxon>
        <taxon>Fungi</taxon>
        <taxon>Dikarya</taxon>
        <taxon>Ascomycota</taxon>
        <taxon>Pezizomycotina</taxon>
        <taxon>Orbiliomycetes</taxon>
        <taxon>Orbiliales</taxon>
        <taxon>Orbiliaceae</taxon>
        <taxon>Orbilia</taxon>
    </lineage>
</organism>
<evidence type="ECO:0000256" key="2">
    <source>
        <dbReference type="ARBA" id="ARBA00023134"/>
    </source>
</evidence>
<dbReference type="Pfam" id="PF01031">
    <property type="entry name" value="Dynamin_M"/>
    <property type="match status" value="1"/>
</dbReference>
<dbReference type="InterPro" id="IPR022812">
    <property type="entry name" value="Dynamin"/>
</dbReference>
<dbReference type="EMBL" id="JAVHNS010000015">
    <property type="protein sequence ID" value="KAK6334476.1"/>
    <property type="molecule type" value="Genomic_DNA"/>
</dbReference>
<dbReference type="GO" id="GO:0005739">
    <property type="term" value="C:mitochondrion"/>
    <property type="evidence" value="ECO:0007669"/>
    <property type="project" value="TreeGrafter"/>
</dbReference>
<gene>
    <name evidence="5" type="ORF">TWF730_003691</name>
</gene>
<dbReference type="GO" id="GO:0016020">
    <property type="term" value="C:membrane"/>
    <property type="evidence" value="ECO:0007669"/>
    <property type="project" value="TreeGrafter"/>
</dbReference>
<accession>A0AAV9U6D4</accession>
<evidence type="ECO:0000313" key="6">
    <source>
        <dbReference type="Proteomes" id="UP001373714"/>
    </source>
</evidence>
<dbReference type="InterPro" id="IPR000375">
    <property type="entry name" value="Dynamin_stalk"/>
</dbReference>
<dbReference type="AlphaFoldDB" id="A0AAV9U6D4"/>
<dbReference type="PRINTS" id="PR00195">
    <property type="entry name" value="DYNAMIN"/>
</dbReference>
<name>A0AAV9U6D4_9PEZI</name>
<dbReference type="SUPFAM" id="SSF52540">
    <property type="entry name" value="P-loop containing nucleoside triphosphate hydrolases"/>
    <property type="match status" value="1"/>
</dbReference>
<dbReference type="PROSITE" id="PS51718">
    <property type="entry name" value="G_DYNAMIN_2"/>
    <property type="match status" value="1"/>
</dbReference>
<dbReference type="InterPro" id="IPR027417">
    <property type="entry name" value="P-loop_NTPase"/>
</dbReference>
<evidence type="ECO:0000259" key="4">
    <source>
        <dbReference type="PROSITE" id="PS51718"/>
    </source>
</evidence>
<proteinExistence type="predicted"/>
<dbReference type="Proteomes" id="UP001373714">
    <property type="component" value="Unassembled WGS sequence"/>
</dbReference>
<dbReference type="GO" id="GO:0000266">
    <property type="term" value="P:mitochondrial fission"/>
    <property type="evidence" value="ECO:0007669"/>
    <property type="project" value="TreeGrafter"/>
</dbReference>
<feature type="domain" description="Dynamin-type G" evidence="4">
    <location>
        <begin position="44"/>
        <end position="353"/>
    </location>
</feature>
<dbReference type="Gene3D" id="3.40.50.300">
    <property type="entry name" value="P-loop containing nucleotide triphosphate hydrolases"/>
    <property type="match status" value="1"/>
</dbReference>
<dbReference type="GO" id="GO:0005874">
    <property type="term" value="C:microtubule"/>
    <property type="evidence" value="ECO:0007669"/>
    <property type="project" value="TreeGrafter"/>
</dbReference>
<dbReference type="InterPro" id="IPR030381">
    <property type="entry name" value="G_DYNAMIN_dom"/>
</dbReference>
<dbReference type="GO" id="GO:0048312">
    <property type="term" value="P:intracellular distribution of mitochondria"/>
    <property type="evidence" value="ECO:0007669"/>
    <property type="project" value="TreeGrafter"/>
</dbReference>
<dbReference type="InterPro" id="IPR001401">
    <property type="entry name" value="Dynamin_GTPase"/>
</dbReference>
<dbReference type="PANTHER" id="PTHR11566">
    <property type="entry name" value="DYNAMIN"/>
    <property type="match status" value="1"/>
</dbReference>
<dbReference type="GO" id="GO:0005525">
    <property type="term" value="F:GTP binding"/>
    <property type="evidence" value="ECO:0007669"/>
    <property type="project" value="InterPro"/>
</dbReference>
<reference evidence="5 6" key="1">
    <citation type="submission" date="2019-10" db="EMBL/GenBank/DDBJ databases">
        <authorList>
            <person name="Palmer J.M."/>
        </authorList>
    </citation>
    <scope>NUCLEOTIDE SEQUENCE [LARGE SCALE GENOMIC DNA]</scope>
    <source>
        <strain evidence="5 6">TWF730</strain>
    </source>
</reference>
<dbReference type="SMART" id="SM00053">
    <property type="entry name" value="DYNc"/>
    <property type="match status" value="1"/>
</dbReference>
<dbReference type="GO" id="GO:0008017">
    <property type="term" value="F:microtubule binding"/>
    <property type="evidence" value="ECO:0007669"/>
    <property type="project" value="TreeGrafter"/>
</dbReference>
<dbReference type="PANTHER" id="PTHR11566:SF21">
    <property type="entry name" value="DYNAMIN RELATED PROTEIN 1, ISOFORM A"/>
    <property type="match status" value="1"/>
</dbReference>
<dbReference type="CDD" id="cd08771">
    <property type="entry name" value="DLP_1"/>
    <property type="match status" value="1"/>
</dbReference>
<dbReference type="GO" id="GO:0016559">
    <property type="term" value="P:peroxisome fission"/>
    <property type="evidence" value="ECO:0007669"/>
    <property type="project" value="TreeGrafter"/>
</dbReference>
<dbReference type="GO" id="GO:0006897">
    <property type="term" value="P:endocytosis"/>
    <property type="evidence" value="ECO:0007669"/>
    <property type="project" value="TreeGrafter"/>
</dbReference>
<dbReference type="Pfam" id="PF00350">
    <property type="entry name" value="Dynamin_N"/>
    <property type="match status" value="1"/>
</dbReference>
<feature type="domain" description="GED" evidence="3">
    <location>
        <begin position="641"/>
        <end position="729"/>
    </location>
</feature>
<evidence type="ECO:0000256" key="1">
    <source>
        <dbReference type="ARBA" id="ARBA00022741"/>
    </source>
</evidence>
<keyword evidence="6" id="KW-1185">Reference proteome</keyword>
<evidence type="ECO:0000259" key="3">
    <source>
        <dbReference type="PROSITE" id="PS51388"/>
    </source>
</evidence>
<dbReference type="Gene3D" id="1.20.120.1240">
    <property type="entry name" value="Dynamin, middle domain"/>
    <property type="match status" value="1"/>
</dbReference>
<protein>
    <submittedName>
        <fullName evidence="5">Uncharacterized protein</fullName>
    </submittedName>
</protein>
<keyword evidence="1" id="KW-0547">Nucleotide-binding</keyword>
<dbReference type="InterPro" id="IPR020850">
    <property type="entry name" value="GED_dom"/>
</dbReference>
<evidence type="ECO:0000313" key="5">
    <source>
        <dbReference type="EMBL" id="KAK6334476.1"/>
    </source>
</evidence>
<keyword evidence="2" id="KW-0342">GTP-binding</keyword>
<dbReference type="PROSITE" id="PS51388">
    <property type="entry name" value="GED"/>
    <property type="match status" value="1"/>
</dbReference>
<sequence length="729" mass="80675">MASSSSATAFKDQAFAKIMAGDGDEHRKRALDAVDKIRGLSLGDMSLPQIVALGDQSCGKSSVLESLTSIPFPASSGLCTRHATQFVLRRGPAVTVGKAMVVATITPGEFAMDHPALKKRLEAFRYEKEEGGFVFEELLEAAAKAMGIRIDSAAAAEETYGATGATPTRRFSDDILKIELSGPNYPHLTIVDVPGLFHGASETQTKEDIEMVRKLILKYMQDPGTIMLAVMDGSVHPNNQEIFTMAKDADPTGQRTVGVITKCDTVQAGNEMDVVKAASNAGDHRLHHGWFLVKNRSPLEIRHNTSLAQRHANEAAFFSKKPWSTLPKSQIGTSNLRNFLSRLLYQQIQSKIPEFARGVNDIIMTAKKELEVLGVKRDDDVTLQRQYLTILARNCEIMVLRCLETNLGALAQRHTPLKIRTITQKLNERFAEEMRGRGHTRCFKGMEGDEDPAGCNSLSDAEGSEDGGFVDSLEEKEKDMSTWILKHYNTSRGPELKVLINPYIVLDLFRLQSHSWPAIAKSHVTKVITAVENFNTELFNQMIPDQTVRRRLKMKLAEETSRRLLAAHREVENVVAAEFGGILQTVDAQFEKVFRDLKRERIVASLTSMVAKGGISAASPVTDAPGFPDFIKCFEGPESIVGDIHDVLKAYYPIALERFIAAINQKVVEERLLGEEGPIQLFKPEFIALLGEEELRDITKEDTEVAERRGELEGQLEMAGRALVAINSI</sequence>
<dbReference type="GO" id="GO:0003924">
    <property type="term" value="F:GTPase activity"/>
    <property type="evidence" value="ECO:0007669"/>
    <property type="project" value="InterPro"/>
</dbReference>